<sequence>MRFGETDPVWGDEFIERYLEDAERYSMDNETLHTGFMLALLGQAVGDSSFDIGDNEKHCRVHPFMVQDSGSGKDPAFDYAKKVATFADMNFSDSNDLTNAGLVGTFVDGEEEPGAAEKYDIVGFREAIQLLRSGSSDWNKNIPENINSILDGGHVERHMAAGTIEYRATCTLIGTSYPPTEMDMNLENLMRNGTLARFFYFFRDIPPEFRFRVGDAILERAVEDSNGSNFRSDDVVDTLTEIKNEFHGGKKFSFDYDTERVQRKVRDVIVGNLEKSEVGTRKIVEPSVTRYIEHTLRLGCLMAALDKCSTEVDEEHIDQALEFIELSWTQMLDFFQSYHDEGESSDNSPNARERMVYLLGREGQMTKSEVAEEMDVSDKTVQRSARELETLEMIESLSVGKKRAYKLT</sequence>
<evidence type="ECO:0000313" key="1">
    <source>
        <dbReference type="EMBL" id="SFG35403.1"/>
    </source>
</evidence>
<dbReference type="AlphaFoldDB" id="A0A1I2R5T2"/>
<reference evidence="2" key="1">
    <citation type="submission" date="2016-10" db="EMBL/GenBank/DDBJ databases">
        <authorList>
            <person name="Varghese N."/>
            <person name="Submissions S."/>
        </authorList>
    </citation>
    <scope>NUCLEOTIDE SEQUENCE [LARGE SCALE GENOMIC DNA]</scope>
    <source>
        <strain evidence="2">CGMCC 1.7739</strain>
    </source>
</reference>
<name>A0A1I2R5T2_9EURY</name>
<accession>A0A1I2R5T2</accession>
<protein>
    <submittedName>
        <fullName evidence="1">Uncharacterized protein</fullName>
    </submittedName>
</protein>
<dbReference type="SUPFAM" id="SSF46785">
    <property type="entry name" value="Winged helix' DNA-binding domain"/>
    <property type="match status" value="1"/>
</dbReference>
<dbReference type="RefSeq" id="WP_092891345.1">
    <property type="nucleotide sequence ID" value="NZ_FOOQ01000002.1"/>
</dbReference>
<proteinExistence type="predicted"/>
<dbReference type="InterPro" id="IPR011991">
    <property type="entry name" value="ArsR-like_HTH"/>
</dbReference>
<dbReference type="EMBL" id="FOOQ01000002">
    <property type="protein sequence ID" value="SFG35403.1"/>
    <property type="molecule type" value="Genomic_DNA"/>
</dbReference>
<dbReference type="CDD" id="cd00090">
    <property type="entry name" value="HTH_ARSR"/>
    <property type="match status" value="1"/>
</dbReference>
<organism evidence="1 2">
    <name type="scientific">Halopelagius inordinatus</name>
    <dbReference type="NCBI Taxonomy" id="553467"/>
    <lineage>
        <taxon>Archaea</taxon>
        <taxon>Methanobacteriati</taxon>
        <taxon>Methanobacteriota</taxon>
        <taxon>Stenosarchaea group</taxon>
        <taxon>Halobacteria</taxon>
        <taxon>Halobacteriales</taxon>
        <taxon>Haloferacaceae</taxon>
    </lineage>
</organism>
<dbReference type="InterPro" id="IPR036388">
    <property type="entry name" value="WH-like_DNA-bd_sf"/>
</dbReference>
<dbReference type="Proteomes" id="UP000198876">
    <property type="component" value="Unassembled WGS sequence"/>
</dbReference>
<dbReference type="OrthoDB" id="386121at2157"/>
<dbReference type="Gene3D" id="1.10.10.10">
    <property type="entry name" value="Winged helix-like DNA-binding domain superfamily/Winged helix DNA-binding domain"/>
    <property type="match status" value="1"/>
</dbReference>
<dbReference type="InterPro" id="IPR036390">
    <property type="entry name" value="WH_DNA-bd_sf"/>
</dbReference>
<keyword evidence="2" id="KW-1185">Reference proteome</keyword>
<evidence type="ECO:0000313" key="2">
    <source>
        <dbReference type="Proteomes" id="UP000198876"/>
    </source>
</evidence>
<gene>
    <name evidence="1" type="ORF">SAMN04488063_1779</name>
</gene>